<gene>
    <name evidence="1" type="ORF">D9F05_20905</name>
</gene>
<dbReference type="PROSITE" id="PS51257">
    <property type="entry name" value="PROKAR_LIPOPROTEIN"/>
    <property type="match status" value="1"/>
</dbReference>
<name>A0A3L0W5M1_ECOLX</name>
<dbReference type="Pfam" id="PF11153">
    <property type="entry name" value="DUF2931"/>
    <property type="match status" value="1"/>
</dbReference>
<accession>A0A3L0W5M1</accession>
<comment type="caution">
    <text evidence="1">The sequence shown here is derived from an EMBL/GenBank/DDBJ whole genome shotgun (WGS) entry which is preliminary data.</text>
</comment>
<proteinExistence type="predicted"/>
<sequence>MRWLILPLMALGLMACQDNGPTSMDWRYTVGSNADGIWHTKANFYREGKPVHGSANGASSRADEKSLKERDYRWLVSGGRSGYNEPVPDKVVIEWVSYHDKKRYGITLDLPKDMAAQMARRYRVQVGDKWREEQRNNIALGLASGGYVEVFLRNPKVTPDILLARGLATEVTDDTYDKRVPLNKQYAIDEFWAKFGQAYQQYPTPTGMAWAPIMDAYRAAQPKTDTDPVN</sequence>
<organism evidence="1">
    <name type="scientific">Escherichia coli</name>
    <dbReference type="NCBI Taxonomy" id="562"/>
    <lineage>
        <taxon>Bacteria</taxon>
        <taxon>Pseudomonadati</taxon>
        <taxon>Pseudomonadota</taxon>
        <taxon>Gammaproteobacteria</taxon>
        <taxon>Enterobacterales</taxon>
        <taxon>Enterobacteriaceae</taxon>
        <taxon>Escherichia</taxon>
    </lineage>
</organism>
<dbReference type="InterPro" id="IPR021326">
    <property type="entry name" value="DUF2931"/>
</dbReference>
<dbReference type="EMBL" id="RNRV01000053">
    <property type="protein sequence ID" value="MHO06774.1"/>
    <property type="molecule type" value="Genomic_DNA"/>
</dbReference>
<protein>
    <submittedName>
        <fullName evidence="1">DUF2931 family protein</fullName>
    </submittedName>
</protein>
<reference evidence="1" key="1">
    <citation type="submission" date="2018-10" db="EMBL/GenBank/DDBJ databases">
        <authorList>
            <consortium name="NARMS: The National Antimicrobial Resistance Monitoring System"/>
        </authorList>
    </citation>
    <scope>NUCLEOTIDE SEQUENCE [LARGE SCALE GENOMIC DNA]</scope>
    <source>
        <strain evidence="1">CVM N17EC0388</strain>
    </source>
</reference>
<dbReference type="AlphaFoldDB" id="A0A3L0W5M1"/>
<evidence type="ECO:0000313" key="1">
    <source>
        <dbReference type="EMBL" id="MHO06774.1"/>
    </source>
</evidence>